<dbReference type="SUPFAM" id="SSF55846">
    <property type="entry name" value="N-acetylmuramoyl-L-alanine amidase-like"/>
    <property type="match status" value="1"/>
</dbReference>
<organism evidence="14 15">
    <name type="scientific">Nitrosomonas aestuarii</name>
    <dbReference type="NCBI Taxonomy" id="52441"/>
    <lineage>
        <taxon>Bacteria</taxon>
        <taxon>Pseudomonadati</taxon>
        <taxon>Pseudomonadota</taxon>
        <taxon>Betaproteobacteria</taxon>
        <taxon>Nitrosomonadales</taxon>
        <taxon>Nitrosomonadaceae</taxon>
        <taxon>Nitrosomonas</taxon>
    </lineage>
</organism>
<name>A0A1I4DB67_9PROT</name>
<evidence type="ECO:0000256" key="9">
    <source>
        <dbReference type="ARBA" id="ARBA00022833"/>
    </source>
</evidence>
<dbReference type="NCBIfam" id="NF008758">
    <property type="entry name" value="PRK11789.1"/>
    <property type="match status" value="1"/>
</dbReference>
<dbReference type="GO" id="GO:0009253">
    <property type="term" value="P:peptidoglycan catabolic process"/>
    <property type="evidence" value="ECO:0007669"/>
    <property type="project" value="InterPro"/>
</dbReference>
<dbReference type="CDD" id="cd06583">
    <property type="entry name" value="PGRP"/>
    <property type="match status" value="1"/>
</dbReference>
<dbReference type="InterPro" id="IPR002502">
    <property type="entry name" value="Amidase_domain"/>
</dbReference>
<evidence type="ECO:0000256" key="2">
    <source>
        <dbReference type="ARBA" id="ARBA00001947"/>
    </source>
</evidence>
<evidence type="ECO:0000256" key="7">
    <source>
        <dbReference type="ARBA" id="ARBA00022723"/>
    </source>
</evidence>
<evidence type="ECO:0000313" key="15">
    <source>
        <dbReference type="Proteomes" id="UP000199533"/>
    </source>
</evidence>
<dbReference type="EC" id="3.5.1.28" evidence="5"/>
<dbReference type="GO" id="GO:0071555">
    <property type="term" value="P:cell wall organization"/>
    <property type="evidence" value="ECO:0007669"/>
    <property type="project" value="UniProtKB-KW"/>
</dbReference>
<accession>A0A1I4DB67</accession>
<evidence type="ECO:0000256" key="10">
    <source>
        <dbReference type="ARBA" id="ARBA00023316"/>
    </source>
</evidence>
<evidence type="ECO:0000256" key="3">
    <source>
        <dbReference type="ARBA" id="ARBA00004496"/>
    </source>
</evidence>
<evidence type="ECO:0000256" key="5">
    <source>
        <dbReference type="ARBA" id="ARBA00011901"/>
    </source>
</evidence>
<evidence type="ECO:0000259" key="13">
    <source>
        <dbReference type="SMART" id="SM00644"/>
    </source>
</evidence>
<dbReference type="GO" id="GO:0009254">
    <property type="term" value="P:peptidoglycan turnover"/>
    <property type="evidence" value="ECO:0007669"/>
    <property type="project" value="TreeGrafter"/>
</dbReference>
<dbReference type="STRING" id="52441.SAMN05216302_102019"/>
<protein>
    <recommendedName>
        <fullName evidence="11">1,6-anhydro-N-acetylmuramyl-L-alanine amidase AmpD</fullName>
        <ecNumber evidence="5">3.5.1.28</ecNumber>
    </recommendedName>
    <alternativeName>
        <fullName evidence="12">N-acetylmuramoyl-L-alanine amidase</fullName>
    </alternativeName>
</protein>
<evidence type="ECO:0000256" key="1">
    <source>
        <dbReference type="ARBA" id="ARBA00001561"/>
    </source>
</evidence>
<comment type="cofactor">
    <cofactor evidence="2">
        <name>Zn(2+)</name>
        <dbReference type="ChEBI" id="CHEBI:29105"/>
    </cofactor>
</comment>
<evidence type="ECO:0000256" key="6">
    <source>
        <dbReference type="ARBA" id="ARBA00022490"/>
    </source>
</evidence>
<comment type="similarity">
    <text evidence="4">Belongs to the N-acetylmuramoyl-L-alanine amidase 2 family.</text>
</comment>
<dbReference type="AlphaFoldDB" id="A0A1I4DB67"/>
<dbReference type="GO" id="GO:0046872">
    <property type="term" value="F:metal ion binding"/>
    <property type="evidence" value="ECO:0007669"/>
    <property type="project" value="UniProtKB-KW"/>
</dbReference>
<dbReference type="InterPro" id="IPR051206">
    <property type="entry name" value="NAMLAA_amidase_2"/>
</dbReference>
<keyword evidence="6" id="KW-0963">Cytoplasm</keyword>
<reference evidence="15" key="1">
    <citation type="submission" date="2016-10" db="EMBL/GenBank/DDBJ databases">
        <authorList>
            <person name="Varghese N."/>
            <person name="Submissions S."/>
        </authorList>
    </citation>
    <scope>NUCLEOTIDE SEQUENCE [LARGE SCALE GENOMIC DNA]</scope>
    <source>
        <strain evidence="15">Nm69</strain>
    </source>
</reference>
<keyword evidence="15" id="KW-1185">Reference proteome</keyword>
<dbReference type="Pfam" id="PF01510">
    <property type="entry name" value="Amidase_2"/>
    <property type="match status" value="1"/>
</dbReference>
<keyword evidence="7" id="KW-0479">Metal-binding</keyword>
<comment type="catalytic activity">
    <reaction evidence="1">
        <text>Hydrolyzes the link between N-acetylmuramoyl residues and L-amino acid residues in certain cell-wall glycopeptides.</text>
        <dbReference type="EC" id="3.5.1.28"/>
    </reaction>
</comment>
<dbReference type="Gene3D" id="3.40.80.10">
    <property type="entry name" value="Peptidoglycan recognition protein-like"/>
    <property type="match status" value="1"/>
</dbReference>
<evidence type="ECO:0000256" key="4">
    <source>
        <dbReference type="ARBA" id="ARBA00007553"/>
    </source>
</evidence>
<dbReference type="GO" id="GO:0008745">
    <property type="term" value="F:N-acetylmuramoyl-L-alanine amidase activity"/>
    <property type="evidence" value="ECO:0007669"/>
    <property type="project" value="UniProtKB-EC"/>
</dbReference>
<proteinExistence type="inferred from homology"/>
<dbReference type="Proteomes" id="UP000199533">
    <property type="component" value="Unassembled WGS sequence"/>
</dbReference>
<gene>
    <name evidence="14" type="ORF">SAMN05216302_102019</name>
</gene>
<feature type="domain" description="N-acetylmuramoyl-L-alanine amidase" evidence="13">
    <location>
        <begin position="43"/>
        <end position="191"/>
    </location>
</feature>
<evidence type="ECO:0000256" key="8">
    <source>
        <dbReference type="ARBA" id="ARBA00022801"/>
    </source>
</evidence>
<dbReference type="PANTHER" id="PTHR30417:SF4">
    <property type="entry name" value="1,6-ANHYDRO-N-ACETYLMURAMYL-L-ALANINE AMIDASE AMPD"/>
    <property type="match status" value="1"/>
</dbReference>
<keyword evidence="9" id="KW-0862">Zinc</keyword>
<evidence type="ECO:0000256" key="11">
    <source>
        <dbReference type="ARBA" id="ARBA00039257"/>
    </source>
</evidence>
<dbReference type="GO" id="GO:0005737">
    <property type="term" value="C:cytoplasm"/>
    <property type="evidence" value="ECO:0007669"/>
    <property type="project" value="UniProtKB-SubCell"/>
</dbReference>
<sequence length="216" mass="24498">MLLSGIIQSDTHNFTLINLNNSMNIDSGGRLHHPDDGFQFIPSPNYDDRPEGVEITLLVIHSISLPPGEFEGNGIIDLFTNQLNQQAHSYYATIAGLKVSSHFLIRRDGEIIQFVPCQRRAWHAGVSNWNNKERCNDFSLGIELEGSDTTPFTDAQYSTLTALTQCLRKHYPITDIAGHADIAPGRKTDPGPYFDWARYRSSLQKQHRDQIFDRRE</sequence>
<comment type="subcellular location">
    <subcellularLocation>
        <location evidence="3">Cytoplasm</location>
    </subcellularLocation>
</comment>
<dbReference type="SMART" id="SM00644">
    <property type="entry name" value="Ami_2"/>
    <property type="match status" value="1"/>
</dbReference>
<evidence type="ECO:0000313" key="14">
    <source>
        <dbReference type="EMBL" id="SFK90233.1"/>
    </source>
</evidence>
<keyword evidence="10" id="KW-0961">Cell wall biogenesis/degradation</keyword>
<dbReference type="EMBL" id="FOSP01000020">
    <property type="protein sequence ID" value="SFK90233.1"/>
    <property type="molecule type" value="Genomic_DNA"/>
</dbReference>
<keyword evidence="8" id="KW-0378">Hydrolase</keyword>
<evidence type="ECO:0000256" key="12">
    <source>
        <dbReference type="ARBA" id="ARBA00042615"/>
    </source>
</evidence>
<dbReference type="PANTHER" id="PTHR30417">
    <property type="entry name" value="N-ACETYLMURAMOYL-L-ALANINE AMIDASE AMID"/>
    <property type="match status" value="1"/>
</dbReference>
<dbReference type="InterPro" id="IPR036505">
    <property type="entry name" value="Amidase/PGRP_sf"/>
</dbReference>